<evidence type="ECO:0000259" key="2">
    <source>
        <dbReference type="Pfam" id="PF13086"/>
    </source>
</evidence>
<dbReference type="PANTHER" id="PTHR10887:SF522">
    <property type="entry name" value="P-LOOP CONTAINING NUCLEOSIDE TRIPHOSPHATE HYDROLASES SUPERFAMILY PROTEIN"/>
    <property type="match status" value="1"/>
</dbReference>
<reference evidence="4 5" key="1">
    <citation type="submission" date="2016-09" db="EMBL/GenBank/DDBJ databases">
        <title>The draft genome of Dichanthelium oligosanthes: A C3 panicoid grass species.</title>
        <authorList>
            <person name="Studer A.J."/>
            <person name="Schnable J.C."/>
            <person name="Brutnell T.P."/>
        </authorList>
    </citation>
    <scope>NUCLEOTIDE SEQUENCE [LARGE SCALE GENOMIC DNA]</scope>
    <source>
        <strain evidence="5">cv. Kellogg 1175</strain>
        <tissue evidence="4">Leaf</tissue>
    </source>
</reference>
<sequence length="761" mass="85626">MMHSMKDDNIIALFDEVLSWSVEDILKRKQPPFKVETIPNEFKTCVDYRAAFRNPTLEVWYQINSGMDTSSRSQYVQDDGEYGQFADKGNSLEGAFGGFKLNDSQIDAVASCISASTCSKKSSIRLIWGPTGTGKTKTVSVVLLMLLKFLGKHRTLVCAPTNTALVQLASCLISLVKESTEKSHLLQDIIMFGSDKLKTGSGLSEISLDSRAEKVCKGTNACEMQRLSFALLIVRLVIPLAIDGIKHVVLIGDEKQLQSVAMSPIAKEAKYGRSLFERLCEIGWHKKLLDKQYRMHPFISKFPNEMFYDGKIKDVTEAESKLHVTGILFSHYFGNYSFFHVEDGIEEHYGQSLVNMVEVEIATATVKRLAKDMGQDQFSSLSPSRCSQIDIDAHITVDSPVEAAIEEANVDFSPSHTPSRKRPRSLHKELARPEVPKVGEPAPTRVIEATAEEEDVKVLTLEGLPQGVGSLAMKRLKSMTKKAKRANFYEMDRPATDDRFWSIEQEDMYNCIFRTKKFADNKWINWNAINGSEEIKSVEAKFNRIGLDKLIGKSQDWNEEMVRQFFSTVYINPERTFLTWMSGRNRKITVMKRYCEKVLLDHGEDKVHNCKIEDKLTDAQEEELKRCTKDDGRYLNAANRLVRKTIYPRAGDREHAALSARQPCRSTAVRVPATVSTLMHSRSISSHMGFSHSSLYLCATASRPRAKATTSCSPACGSESMSGISRRRWTAIADCAPSGLSKAANQTDWFEQSDLLRHYAN</sequence>
<dbReference type="AlphaFoldDB" id="A0A1E5W555"/>
<dbReference type="InterPro" id="IPR027417">
    <property type="entry name" value="P-loop_NTPase"/>
</dbReference>
<dbReference type="Gene3D" id="3.40.50.300">
    <property type="entry name" value="P-loop containing nucleotide triphosphate hydrolases"/>
    <property type="match status" value="2"/>
</dbReference>
<accession>A0A1E5W555</accession>
<dbReference type="Pfam" id="PF13087">
    <property type="entry name" value="AAA_12"/>
    <property type="match status" value="1"/>
</dbReference>
<dbReference type="InterPro" id="IPR041679">
    <property type="entry name" value="DNA2/NAM7-like_C"/>
</dbReference>
<dbReference type="InterPro" id="IPR041677">
    <property type="entry name" value="DNA2/NAM7_AAA_11"/>
</dbReference>
<evidence type="ECO:0000259" key="3">
    <source>
        <dbReference type="Pfam" id="PF13087"/>
    </source>
</evidence>
<keyword evidence="5" id="KW-1185">Reference proteome</keyword>
<name>A0A1E5W555_9POAL</name>
<feature type="region of interest" description="Disordered" evidence="1">
    <location>
        <begin position="412"/>
        <end position="431"/>
    </location>
</feature>
<dbReference type="EMBL" id="LWDX02021064">
    <property type="protein sequence ID" value="OEL32465.1"/>
    <property type="molecule type" value="Genomic_DNA"/>
</dbReference>
<feature type="domain" description="DNA2/NAM7 helicase-like C-terminal" evidence="3">
    <location>
        <begin position="271"/>
        <end position="375"/>
    </location>
</feature>
<proteinExistence type="predicted"/>
<dbReference type="SUPFAM" id="SSF52540">
    <property type="entry name" value="P-loop containing nucleoside triphosphate hydrolases"/>
    <property type="match status" value="1"/>
</dbReference>
<dbReference type="Pfam" id="PF13086">
    <property type="entry name" value="AAA_11"/>
    <property type="match status" value="1"/>
</dbReference>
<feature type="domain" description="DNA2/NAM7 helicase helicase" evidence="2">
    <location>
        <begin position="100"/>
        <end position="219"/>
    </location>
</feature>
<evidence type="ECO:0000313" key="5">
    <source>
        <dbReference type="Proteomes" id="UP000095767"/>
    </source>
</evidence>
<dbReference type="GO" id="GO:0004386">
    <property type="term" value="F:helicase activity"/>
    <property type="evidence" value="ECO:0007669"/>
    <property type="project" value="InterPro"/>
</dbReference>
<evidence type="ECO:0000256" key="1">
    <source>
        <dbReference type="SAM" id="MobiDB-lite"/>
    </source>
</evidence>
<comment type="caution">
    <text evidence="4">The sequence shown here is derived from an EMBL/GenBank/DDBJ whole genome shotgun (WGS) entry which is preliminary data.</text>
</comment>
<dbReference type="InterPro" id="IPR045055">
    <property type="entry name" value="DNA2/NAM7-like"/>
</dbReference>
<evidence type="ECO:0000313" key="4">
    <source>
        <dbReference type="EMBL" id="OEL32465.1"/>
    </source>
</evidence>
<dbReference type="OrthoDB" id="695196at2759"/>
<dbReference type="PANTHER" id="PTHR10887">
    <property type="entry name" value="DNA2/NAM7 HELICASE FAMILY"/>
    <property type="match status" value="1"/>
</dbReference>
<gene>
    <name evidence="4" type="ORF">BAE44_0006515</name>
</gene>
<dbReference type="STRING" id="888268.A0A1E5W555"/>
<dbReference type="Proteomes" id="UP000095767">
    <property type="component" value="Unassembled WGS sequence"/>
</dbReference>
<organism evidence="4 5">
    <name type="scientific">Dichanthelium oligosanthes</name>
    <dbReference type="NCBI Taxonomy" id="888268"/>
    <lineage>
        <taxon>Eukaryota</taxon>
        <taxon>Viridiplantae</taxon>
        <taxon>Streptophyta</taxon>
        <taxon>Embryophyta</taxon>
        <taxon>Tracheophyta</taxon>
        <taxon>Spermatophyta</taxon>
        <taxon>Magnoliopsida</taxon>
        <taxon>Liliopsida</taxon>
        <taxon>Poales</taxon>
        <taxon>Poaceae</taxon>
        <taxon>PACMAD clade</taxon>
        <taxon>Panicoideae</taxon>
        <taxon>Panicodae</taxon>
        <taxon>Paniceae</taxon>
        <taxon>Dichantheliinae</taxon>
        <taxon>Dichanthelium</taxon>
    </lineage>
</organism>
<protein>
    <submittedName>
        <fullName evidence="4">Uncharacterized protein</fullName>
    </submittedName>
</protein>